<gene>
    <name evidence="1" type="ORF">CROQUDRAFT_87403</name>
</gene>
<keyword evidence="2" id="KW-1185">Reference proteome</keyword>
<protein>
    <submittedName>
        <fullName evidence="1">Uncharacterized protein</fullName>
    </submittedName>
</protein>
<proteinExistence type="predicted"/>
<reference evidence="1" key="1">
    <citation type="submission" date="2013-11" db="EMBL/GenBank/DDBJ databases">
        <title>Genome sequence of the fusiform rust pathogen reveals effectors for host alternation and coevolution with pine.</title>
        <authorList>
            <consortium name="DOE Joint Genome Institute"/>
            <person name="Smith K."/>
            <person name="Pendleton A."/>
            <person name="Kubisiak T."/>
            <person name="Anderson C."/>
            <person name="Salamov A."/>
            <person name="Aerts A."/>
            <person name="Riley R."/>
            <person name="Clum A."/>
            <person name="Lindquist E."/>
            <person name="Ence D."/>
            <person name="Campbell M."/>
            <person name="Kronenberg Z."/>
            <person name="Feau N."/>
            <person name="Dhillon B."/>
            <person name="Hamelin R."/>
            <person name="Burleigh J."/>
            <person name="Smith J."/>
            <person name="Yandell M."/>
            <person name="Nelson C."/>
            <person name="Grigoriev I."/>
            <person name="Davis J."/>
        </authorList>
    </citation>
    <scope>NUCLEOTIDE SEQUENCE</scope>
    <source>
        <strain evidence="1">G11</strain>
    </source>
</reference>
<dbReference type="Proteomes" id="UP000886653">
    <property type="component" value="Unassembled WGS sequence"/>
</dbReference>
<accession>A0A9P6NWS6</accession>
<name>A0A9P6NWS6_9BASI</name>
<comment type="caution">
    <text evidence="1">The sequence shown here is derived from an EMBL/GenBank/DDBJ whole genome shotgun (WGS) entry which is preliminary data.</text>
</comment>
<dbReference type="AlphaFoldDB" id="A0A9P6NWS6"/>
<evidence type="ECO:0000313" key="1">
    <source>
        <dbReference type="EMBL" id="KAG0150946.1"/>
    </source>
</evidence>
<sequence>MLQHDIAHETSITVDSTNVVTGSSLKRTISEQPVTTFLQTTVLSLELDCDRLQLPIGDQLNLIVYDTGSESMLRLVSTSGIIVPRILRSTGSMGF</sequence>
<evidence type="ECO:0000313" key="2">
    <source>
        <dbReference type="Proteomes" id="UP000886653"/>
    </source>
</evidence>
<dbReference type="EMBL" id="MU167216">
    <property type="protein sequence ID" value="KAG0150946.1"/>
    <property type="molecule type" value="Genomic_DNA"/>
</dbReference>
<organism evidence="1 2">
    <name type="scientific">Cronartium quercuum f. sp. fusiforme G11</name>
    <dbReference type="NCBI Taxonomy" id="708437"/>
    <lineage>
        <taxon>Eukaryota</taxon>
        <taxon>Fungi</taxon>
        <taxon>Dikarya</taxon>
        <taxon>Basidiomycota</taxon>
        <taxon>Pucciniomycotina</taxon>
        <taxon>Pucciniomycetes</taxon>
        <taxon>Pucciniales</taxon>
        <taxon>Coleosporiaceae</taxon>
        <taxon>Cronartium</taxon>
    </lineage>
</organism>